<dbReference type="OrthoDB" id="10039643at2759"/>
<gene>
    <name evidence="1" type="ORF">RF11_09046</name>
</gene>
<proteinExistence type="predicted"/>
<evidence type="ECO:0000313" key="1">
    <source>
        <dbReference type="EMBL" id="KII70711.1"/>
    </source>
</evidence>
<accession>A0A0C2MTR5</accession>
<dbReference type="InterPro" id="IPR053164">
    <property type="entry name" value="IS1016-like_transposase"/>
</dbReference>
<dbReference type="EMBL" id="JWZT01001987">
    <property type="protein sequence ID" value="KII70711.1"/>
    <property type="molecule type" value="Genomic_DNA"/>
</dbReference>
<dbReference type="PANTHER" id="PTHR47163">
    <property type="entry name" value="DDE_TNP_IS1595 DOMAIN-CONTAINING PROTEIN"/>
    <property type="match status" value="1"/>
</dbReference>
<keyword evidence="2" id="KW-1185">Reference proteome</keyword>
<sequence>MGLFIVEKRNQEALLPIIREDVALGSMIWSDMWPPYMRIGQDVDGLIHEFVNYSERFVIEYGVHTQNIEREWEKLKHRIMRYMKGTGVICLNLISMNICEVGEIRVISQFLVI</sequence>
<dbReference type="Proteomes" id="UP000031668">
    <property type="component" value="Unassembled WGS sequence"/>
</dbReference>
<organism evidence="1 2">
    <name type="scientific">Thelohanellus kitauei</name>
    <name type="common">Myxosporean</name>
    <dbReference type="NCBI Taxonomy" id="669202"/>
    <lineage>
        <taxon>Eukaryota</taxon>
        <taxon>Metazoa</taxon>
        <taxon>Cnidaria</taxon>
        <taxon>Myxozoa</taxon>
        <taxon>Myxosporea</taxon>
        <taxon>Bivalvulida</taxon>
        <taxon>Platysporina</taxon>
        <taxon>Myxobolidae</taxon>
        <taxon>Thelohanellus</taxon>
    </lineage>
</organism>
<protein>
    <submittedName>
        <fullName evidence="1">Uncharacterized protein</fullName>
    </submittedName>
</protein>
<dbReference type="AlphaFoldDB" id="A0A0C2MTR5"/>
<dbReference type="PANTHER" id="PTHR47163:SF2">
    <property type="entry name" value="SI:DKEY-17M8.2"/>
    <property type="match status" value="1"/>
</dbReference>
<reference evidence="1 2" key="1">
    <citation type="journal article" date="2014" name="Genome Biol. Evol.">
        <title>The genome of the myxosporean Thelohanellus kitauei shows adaptations to nutrient acquisition within its fish host.</title>
        <authorList>
            <person name="Yang Y."/>
            <person name="Xiong J."/>
            <person name="Zhou Z."/>
            <person name="Huo F."/>
            <person name="Miao W."/>
            <person name="Ran C."/>
            <person name="Liu Y."/>
            <person name="Zhang J."/>
            <person name="Feng J."/>
            <person name="Wang M."/>
            <person name="Wang M."/>
            <person name="Wang L."/>
            <person name="Yao B."/>
        </authorList>
    </citation>
    <scope>NUCLEOTIDE SEQUENCE [LARGE SCALE GENOMIC DNA]</scope>
    <source>
        <strain evidence="1">Wuqing</strain>
    </source>
</reference>
<evidence type="ECO:0000313" key="2">
    <source>
        <dbReference type="Proteomes" id="UP000031668"/>
    </source>
</evidence>
<name>A0A0C2MTR5_THEKT</name>
<comment type="caution">
    <text evidence="1">The sequence shown here is derived from an EMBL/GenBank/DDBJ whole genome shotgun (WGS) entry which is preliminary data.</text>
</comment>